<reference evidence="1 2" key="1">
    <citation type="submission" date="2016-12" db="EMBL/GenBank/DDBJ databases">
        <authorList>
            <person name="Song W.-J."/>
            <person name="Kurnit D.M."/>
        </authorList>
    </citation>
    <scope>NUCLEOTIDE SEQUENCE [LARGE SCALE GENOMIC DNA]</scope>
    <source>
        <strain evidence="1 2">IMCC3135</strain>
    </source>
</reference>
<protein>
    <submittedName>
        <fullName evidence="1">Uncharacterized protein</fullName>
    </submittedName>
</protein>
<keyword evidence="2" id="KW-1185">Reference proteome</keyword>
<sequence>MLDLVPFTRAWRKMANRNTQAGLICQLLQLEFPKAQSPTIASASVGGDLQPVCLRVEMPAFLLPPTPDRGDRKFAGVMVGTDIDETGVHGELQIYDVYSVI</sequence>
<gene>
    <name evidence="1" type="ORF">IMCC3135_16775</name>
</gene>
<name>A0A2Z2P010_9GAMM</name>
<accession>A0A2Z2P010</accession>
<dbReference type="Proteomes" id="UP000250079">
    <property type="component" value="Chromosome"/>
</dbReference>
<dbReference type="AlphaFoldDB" id="A0A2Z2P010"/>
<dbReference type="KEGG" id="gai:IMCC3135_16775"/>
<dbReference type="EMBL" id="CP018632">
    <property type="protein sequence ID" value="ASJ73437.1"/>
    <property type="molecule type" value="Genomic_DNA"/>
</dbReference>
<proteinExistence type="predicted"/>
<organism evidence="1 2">
    <name type="scientific">Granulosicoccus antarcticus IMCC3135</name>
    <dbReference type="NCBI Taxonomy" id="1192854"/>
    <lineage>
        <taxon>Bacteria</taxon>
        <taxon>Pseudomonadati</taxon>
        <taxon>Pseudomonadota</taxon>
        <taxon>Gammaproteobacteria</taxon>
        <taxon>Chromatiales</taxon>
        <taxon>Granulosicoccaceae</taxon>
        <taxon>Granulosicoccus</taxon>
    </lineage>
</organism>
<evidence type="ECO:0000313" key="1">
    <source>
        <dbReference type="EMBL" id="ASJ73437.1"/>
    </source>
</evidence>
<evidence type="ECO:0000313" key="2">
    <source>
        <dbReference type="Proteomes" id="UP000250079"/>
    </source>
</evidence>